<dbReference type="GO" id="GO:0005634">
    <property type="term" value="C:nucleus"/>
    <property type="evidence" value="ECO:0007669"/>
    <property type="project" value="TreeGrafter"/>
</dbReference>
<feature type="domain" description="DDE-1" evidence="1">
    <location>
        <begin position="122"/>
        <end position="274"/>
    </location>
</feature>
<dbReference type="PANTHER" id="PTHR19303:SF57">
    <property type="entry name" value="HTH CENPB-TYPE DOMAIN-CONTAINING PROTEIN"/>
    <property type="match status" value="1"/>
</dbReference>
<dbReference type="PANTHER" id="PTHR19303">
    <property type="entry name" value="TRANSPOSON"/>
    <property type="match status" value="1"/>
</dbReference>
<name>A0A225USU7_9STRA</name>
<evidence type="ECO:0000313" key="2">
    <source>
        <dbReference type="EMBL" id="OWY96204.1"/>
    </source>
</evidence>
<evidence type="ECO:0000259" key="1">
    <source>
        <dbReference type="Pfam" id="PF03184"/>
    </source>
</evidence>
<dbReference type="GO" id="GO:0003677">
    <property type="term" value="F:DNA binding"/>
    <property type="evidence" value="ECO:0007669"/>
    <property type="project" value="TreeGrafter"/>
</dbReference>
<dbReference type="Proteomes" id="UP000198211">
    <property type="component" value="Unassembled WGS sequence"/>
</dbReference>
<comment type="caution">
    <text evidence="2">The sequence shown here is derived from an EMBL/GenBank/DDBJ whole genome shotgun (WGS) entry which is preliminary data.</text>
</comment>
<sequence length="287" mass="32790">MLIEYMKTFQHAWLIEYLRTKKSEESGQKALMKLCQTFAKRHGFSSQVTLTSKLNEFELTETQITNALDFWGYHWNTPLDEIYNMDETSIYYAIAPKKVGRKRKNRLGACDGFDKTPSRFTGKKLPILFIIKGVPGGDIEKDELKTYPLGHYYCVQENAWVDARGWDFYAGEMLPRELDRPAVMIADNFDCHVSAAGHDRKANAVVFPLPPNSTSTCQPLDAGVMGPLKSALRSAWIQNKDPSPKTAKEKRMDSIKRTITAWDSITEKTVRSSFRKAIPREFEAVEF</sequence>
<protein>
    <recommendedName>
        <fullName evidence="1">DDE-1 domain-containing protein</fullName>
    </recommendedName>
</protein>
<evidence type="ECO:0000313" key="3">
    <source>
        <dbReference type="Proteomes" id="UP000198211"/>
    </source>
</evidence>
<accession>A0A225USU7</accession>
<dbReference type="STRING" id="4795.A0A225USU7"/>
<dbReference type="Pfam" id="PF03184">
    <property type="entry name" value="DDE_1"/>
    <property type="match status" value="1"/>
</dbReference>
<proteinExistence type="predicted"/>
<keyword evidence="3" id="KW-1185">Reference proteome</keyword>
<dbReference type="AlphaFoldDB" id="A0A225USU7"/>
<dbReference type="InterPro" id="IPR050863">
    <property type="entry name" value="CenT-Element_Derived"/>
</dbReference>
<organism evidence="2 3">
    <name type="scientific">Phytophthora megakarya</name>
    <dbReference type="NCBI Taxonomy" id="4795"/>
    <lineage>
        <taxon>Eukaryota</taxon>
        <taxon>Sar</taxon>
        <taxon>Stramenopiles</taxon>
        <taxon>Oomycota</taxon>
        <taxon>Peronosporomycetes</taxon>
        <taxon>Peronosporales</taxon>
        <taxon>Peronosporaceae</taxon>
        <taxon>Phytophthora</taxon>
    </lineage>
</organism>
<dbReference type="InterPro" id="IPR004875">
    <property type="entry name" value="DDE_SF_endonuclease_dom"/>
</dbReference>
<gene>
    <name evidence="2" type="ORF">PHMEG_00033586</name>
</gene>
<feature type="non-terminal residue" evidence="2">
    <location>
        <position position="287"/>
    </location>
</feature>
<dbReference type="OrthoDB" id="120801at2759"/>
<dbReference type="EMBL" id="NBNE01011953">
    <property type="protein sequence ID" value="OWY96204.1"/>
    <property type="molecule type" value="Genomic_DNA"/>
</dbReference>
<reference evidence="3" key="1">
    <citation type="submission" date="2017-03" db="EMBL/GenBank/DDBJ databases">
        <title>Phytopthora megakarya and P. palmivora, two closely related causual agents of cacao black pod achieved similar genome size and gene model numbers by different mechanisms.</title>
        <authorList>
            <person name="Ali S."/>
            <person name="Shao J."/>
            <person name="Larry D.J."/>
            <person name="Kronmiller B."/>
            <person name="Shen D."/>
            <person name="Strem M.D."/>
            <person name="Melnick R.L."/>
            <person name="Guiltinan M.J."/>
            <person name="Tyler B.M."/>
            <person name="Meinhardt L.W."/>
            <person name="Bailey B.A."/>
        </authorList>
    </citation>
    <scope>NUCLEOTIDE SEQUENCE [LARGE SCALE GENOMIC DNA]</scope>
    <source>
        <strain evidence="3">zdho120</strain>
    </source>
</reference>